<gene>
    <name evidence="2" type="ORF">UFOPK4150_02386</name>
</gene>
<dbReference type="AlphaFoldDB" id="A0A6J7SHW8"/>
<organism evidence="2">
    <name type="scientific">freshwater metagenome</name>
    <dbReference type="NCBI Taxonomy" id="449393"/>
    <lineage>
        <taxon>unclassified sequences</taxon>
        <taxon>metagenomes</taxon>
        <taxon>ecological metagenomes</taxon>
    </lineage>
</organism>
<dbReference type="EMBL" id="CAFBPU010000085">
    <property type="protein sequence ID" value="CAB5040777.1"/>
    <property type="molecule type" value="Genomic_DNA"/>
</dbReference>
<evidence type="ECO:0000259" key="1">
    <source>
        <dbReference type="Pfam" id="PF13577"/>
    </source>
</evidence>
<dbReference type="InterPro" id="IPR032710">
    <property type="entry name" value="NTF2-like_dom_sf"/>
</dbReference>
<dbReference type="CDD" id="cd00531">
    <property type="entry name" value="NTF2_like"/>
    <property type="match status" value="1"/>
</dbReference>
<dbReference type="SUPFAM" id="SSF54427">
    <property type="entry name" value="NTF2-like"/>
    <property type="match status" value="1"/>
</dbReference>
<reference evidence="2" key="1">
    <citation type="submission" date="2020-05" db="EMBL/GenBank/DDBJ databases">
        <authorList>
            <person name="Chiriac C."/>
            <person name="Salcher M."/>
            <person name="Ghai R."/>
            <person name="Kavagutti S V."/>
        </authorList>
    </citation>
    <scope>NUCLEOTIDE SEQUENCE</scope>
</reference>
<sequence>MNSGVGGFNDQRIQGCSPGWGSSTGNLGLRGAGPLTYLSPLDRQLISERVHYYGWACDERRSDLLADCFTEDASWSGSLMGEETVPAVHGRDAIVVWLSGFWDRQVDQRRHMMTSLSIDSQGPAHASAIASLLLMSAAASSIAIVLTSFYRFELTKDDGVWRISSLFEGFDVPF</sequence>
<protein>
    <submittedName>
        <fullName evidence="2">Unannotated protein</fullName>
    </submittedName>
</protein>
<feature type="domain" description="SnoaL-like" evidence="1">
    <location>
        <begin position="42"/>
        <end position="165"/>
    </location>
</feature>
<accession>A0A6J7SHW8</accession>
<dbReference type="InterPro" id="IPR037401">
    <property type="entry name" value="SnoaL-like"/>
</dbReference>
<name>A0A6J7SHW8_9ZZZZ</name>
<evidence type="ECO:0000313" key="2">
    <source>
        <dbReference type="EMBL" id="CAB5040777.1"/>
    </source>
</evidence>
<dbReference type="Gene3D" id="3.10.450.50">
    <property type="match status" value="1"/>
</dbReference>
<dbReference type="Pfam" id="PF13577">
    <property type="entry name" value="SnoaL_4"/>
    <property type="match status" value="1"/>
</dbReference>
<proteinExistence type="predicted"/>